<dbReference type="PANTHER" id="PTHR18968">
    <property type="entry name" value="THIAMINE PYROPHOSPHATE ENZYMES"/>
    <property type="match status" value="1"/>
</dbReference>
<dbReference type="AlphaFoldDB" id="A0AA37LQJ0"/>
<evidence type="ECO:0000313" key="4">
    <source>
        <dbReference type="Proteomes" id="UP001055172"/>
    </source>
</evidence>
<dbReference type="EMBL" id="BPPX01000007">
    <property type="protein sequence ID" value="GJC81595.1"/>
    <property type="molecule type" value="Genomic_DNA"/>
</dbReference>
<dbReference type="GO" id="GO:0005948">
    <property type="term" value="C:acetolactate synthase complex"/>
    <property type="evidence" value="ECO:0007669"/>
    <property type="project" value="TreeGrafter"/>
</dbReference>
<dbReference type="GO" id="GO:0003984">
    <property type="term" value="F:acetolactate synthase activity"/>
    <property type="evidence" value="ECO:0007669"/>
    <property type="project" value="TreeGrafter"/>
</dbReference>
<dbReference type="PANTHER" id="PTHR18968:SF164">
    <property type="entry name" value="PYRUVATE DECARBOXYLASE"/>
    <property type="match status" value="1"/>
</dbReference>
<dbReference type="CDD" id="cd07035">
    <property type="entry name" value="TPP_PYR_POX_like"/>
    <property type="match status" value="1"/>
</dbReference>
<comment type="similarity">
    <text evidence="1">Belongs to the TPP enzyme family.</text>
</comment>
<dbReference type="InterPro" id="IPR029061">
    <property type="entry name" value="THDP-binding"/>
</dbReference>
<dbReference type="InterPro" id="IPR029035">
    <property type="entry name" value="DHS-like_NAD/FAD-binding_dom"/>
</dbReference>
<dbReference type="InterPro" id="IPR045229">
    <property type="entry name" value="TPP_enz"/>
</dbReference>
<dbReference type="GO" id="GO:0050660">
    <property type="term" value="F:flavin adenine dinucleotide binding"/>
    <property type="evidence" value="ECO:0007669"/>
    <property type="project" value="TreeGrafter"/>
</dbReference>
<dbReference type="SUPFAM" id="SSF52518">
    <property type="entry name" value="Thiamin diphosphate-binding fold (THDP-binding)"/>
    <property type="match status" value="1"/>
</dbReference>
<dbReference type="Proteomes" id="UP001055172">
    <property type="component" value="Unassembled WGS sequence"/>
</dbReference>
<evidence type="ECO:0000256" key="1">
    <source>
        <dbReference type="ARBA" id="ARBA00007812"/>
    </source>
</evidence>
<dbReference type="GO" id="GO:0009097">
    <property type="term" value="P:isoleucine biosynthetic process"/>
    <property type="evidence" value="ECO:0007669"/>
    <property type="project" value="TreeGrafter"/>
</dbReference>
<keyword evidence="4" id="KW-1185">Reference proteome</keyword>
<organism evidence="3 4">
    <name type="scientific">Colletotrichum liriopes</name>
    <dbReference type="NCBI Taxonomy" id="708192"/>
    <lineage>
        <taxon>Eukaryota</taxon>
        <taxon>Fungi</taxon>
        <taxon>Dikarya</taxon>
        <taxon>Ascomycota</taxon>
        <taxon>Pezizomycotina</taxon>
        <taxon>Sordariomycetes</taxon>
        <taxon>Hypocreomycetidae</taxon>
        <taxon>Glomerellales</taxon>
        <taxon>Glomerellaceae</taxon>
        <taxon>Colletotrichum</taxon>
        <taxon>Colletotrichum spaethianum species complex</taxon>
    </lineage>
</organism>
<proteinExistence type="inferred from homology"/>
<accession>A0AA37LQJ0</accession>
<feature type="domain" description="Thiamine pyrophosphate enzyme N-terminal TPP-binding" evidence="2">
    <location>
        <begin position="2"/>
        <end position="52"/>
    </location>
</feature>
<protein>
    <recommendedName>
        <fullName evidence="2">Thiamine pyrophosphate enzyme N-terminal TPP-binding domain-containing protein</fullName>
    </recommendedName>
</protein>
<sequence>MSMADGFARVTGKPQCVLVHVDVGTQILGCAVHDASVARCPVFIFAGLDQAARKPVAPSALPHEAVELIAATLAVAEKPLTIVRYTGRNHATVFELVQLAKSIPGIRVLDALGSDMCFPHSHRTPLGVRIGRDASTEEAGVILTVDCDVGWIPTQCRPRFGTKIIHIGVDLLKQDMLL</sequence>
<name>A0AA37LQJ0_9PEZI</name>
<evidence type="ECO:0000259" key="2">
    <source>
        <dbReference type="Pfam" id="PF02776"/>
    </source>
</evidence>
<dbReference type="InterPro" id="IPR012001">
    <property type="entry name" value="Thiamin_PyroP_enz_TPP-bd_dom"/>
</dbReference>
<gene>
    <name evidence="3" type="ORF">ColLi_04433</name>
</gene>
<dbReference type="GO" id="GO:0030976">
    <property type="term" value="F:thiamine pyrophosphate binding"/>
    <property type="evidence" value="ECO:0007669"/>
    <property type="project" value="InterPro"/>
</dbReference>
<reference evidence="3 4" key="1">
    <citation type="submission" date="2021-07" db="EMBL/GenBank/DDBJ databases">
        <title>Genome data of Colletotrichum spaethianum.</title>
        <authorList>
            <person name="Utami Y.D."/>
            <person name="Hiruma K."/>
        </authorList>
    </citation>
    <scope>NUCLEOTIDE SEQUENCE [LARGE SCALE GENOMIC DNA]</scope>
    <source>
        <strain evidence="3 4">MAFF 242679</strain>
    </source>
</reference>
<dbReference type="SUPFAM" id="SSF52467">
    <property type="entry name" value="DHS-like NAD/FAD-binding domain"/>
    <property type="match status" value="1"/>
</dbReference>
<comment type="caution">
    <text evidence="3">The sequence shown here is derived from an EMBL/GenBank/DDBJ whole genome shotgun (WGS) entry which is preliminary data.</text>
</comment>
<evidence type="ECO:0000313" key="3">
    <source>
        <dbReference type="EMBL" id="GJC81595.1"/>
    </source>
</evidence>
<dbReference type="GO" id="GO:0005739">
    <property type="term" value="C:mitochondrion"/>
    <property type="evidence" value="ECO:0007669"/>
    <property type="project" value="TreeGrafter"/>
</dbReference>
<dbReference type="Pfam" id="PF02776">
    <property type="entry name" value="TPP_enzyme_N"/>
    <property type="match status" value="1"/>
</dbReference>
<dbReference type="GO" id="GO:0009099">
    <property type="term" value="P:L-valine biosynthetic process"/>
    <property type="evidence" value="ECO:0007669"/>
    <property type="project" value="TreeGrafter"/>
</dbReference>
<dbReference type="Gene3D" id="3.40.50.1220">
    <property type="entry name" value="TPP-binding domain"/>
    <property type="match status" value="1"/>
</dbReference>
<dbReference type="Gene3D" id="3.40.50.970">
    <property type="match status" value="1"/>
</dbReference>